<sequence length="579" mass="61295">MSDVSIISRSGYLQNPRLAEAAFENVRKDGKFLSAADQALKSVLAVKAGENSGQVHVTERDLATPTLTQPTPRAKDELNSAGKLALLLGQLMVLMGEVSLSQLEGRLATWRAMMESQNAMGNQLSQELQTALEGAEKATDAYQSALTALSTSKSALEAAEQKLTQAQVSLDALSPDDAGYSQALAARDQAANDRGQAKQKVDQAQASAELAHSQAVEKGEKADKLLTQAQGVGIRNDYLQKSEKDNLSNVAKLTMLMAMFAELVGKNSEESLKNDLALFQALQEGRKTEMEKKSAEYQAEVRKAEELNRIMGCVGKILGALLTVVSVVAAAFTGGASLAIAAVGLALMVADEITKATTGVSFMQEALKPLMENILKPLMEMIGKAISNALEGFGLDKKTAEMIGAIAGAVLAAIAMVAIIVVVALVGKSAAAKLSDAMSKFFGDAMKKIVPNVLKEFAKKASTSATQLAQRVGLRNDTLGKQLVATRLNTAVLVGEAGNGTAQAGGNVASGIFMKNASEAMADFHLARVAMEQISQWLKQAVETFSDSQKVTQELNRTMSAALQQNAEAGRFILRQSRA</sequence>
<dbReference type="Pfam" id="PF16535">
    <property type="entry name" value="T3SSipB"/>
    <property type="match status" value="1"/>
</dbReference>
<evidence type="ECO:0000256" key="8">
    <source>
        <dbReference type="ARBA" id="ARBA00023136"/>
    </source>
</evidence>
<evidence type="ECO:0000256" key="5">
    <source>
        <dbReference type="ARBA" id="ARBA00022870"/>
    </source>
</evidence>
<keyword evidence="15" id="KW-1185">Reference proteome</keyword>
<evidence type="ECO:0000313" key="15">
    <source>
        <dbReference type="Proteomes" id="UP000235861"/>
    </source>
</evidence>
<dbReference type="GO" id="GO:0033644">
    <property type="term" value="C:host cell membrane"/>
    <property type="evidence" value="ECO:0007669"/>
    <property type="project" value="UniProtKB-SubCell"/>
</dbReference>
<evidence type="ECO:0000259" key="12">
    <source>
        <dbReference type="Pfam" id="PF04888"/>
    </source>
</evidence>
<comment type="similarity">
    <text evidence="9">Belongs to the SctE/SipB/YopB family.</text>
</comment>
<keyword evidence="3" id="KW-0964">Secreted</keyword>
<dbReference type="InterPro" id="IPR006972">
    <property type="entry name" value="BipB-like_C"/>
</dbReference>
<proteinExistence type="inferred from homology"/>
<keyword evidence="4 11" id="KW-0812">Transmembrane</keyword>
<evidence type="ECO:0000256" key="11">
    <source>
        <dbReference type="SAM" id="Phobius"/>
    </source>
</evidence>
<gene>
    <name evidence="14" type="ORF">CUC53_01720</name>
</gene>
<organism evidence="14 15">
    <name type="scientific">Aeromonas cavernicola</name>
    <dbReference type="NCBI Taxonomy" id="1006623"/>
    <lineage>
        <taxon>Bacteria</taxon>
        <taxon>Pseudomonadati</taxon>
        <taxon>Pseudomonadota</taxon>
        <taxon>Gammaproteobacteria</taxon>
        <taxon>Aeromonadales</taxon>
        <taxon>Aeromonadaceae</taxon>
        <taxon>Aeromonas</taxon>
    </lineage>
</organism>
<keyword evidence="7" id="KW-0843">Virulence</keyword>
<keyword evidence="8 11" id="KW-0472">Membrane</keyword>
<comment type="caution">
    <text evidence="14">The sequence shown here is derived from an EMBL/GenBank/DDBJ whole genome shotgun (WGS) entry which is preliminary data.</text>
</comment>
<evidence type="ECO:0000259" key="13">
    <source>
        <dbReference type="Pfam" id="PF16535"/>
    </source>
</evidence>
<evidence type="ECO:0000256" key="4">
    <source>
        <dbReference type="ARBA" id="ARBA00022692"/>
    </source>
</evidence>
<dbReference type="OrthoDB" id="6623144at2"/>
<protein>
    <submittedName>
        <fullName evidence="14">Pathogenicity island 1 effector protein SipB</fullName>
    </submittedName>
</protein>
<keyword evidence="5" id="KW-1043">Host membrane</keyword>
<dbReference type="GO" id="GO:0005576">
    <property type="term" value="C:extracellular region"/>
    <property type="evidence" value="ECO:0007669"/>
    <property type="project" value="UniProtKB-SubCell"/>
</dbReference>
<evidence type="ECO:0000256" key="3">
    <source>
        <dbReference type="ARBA" id="ARBA00022525"/>
    </source>
</evidence>
<dbReference type="Pfam" id="PF04888">
    <property type="entry name" value="SseC"/>
    <property type="match status" value="1"/>
</dbReference>
<evidence type="ECO:0000256" key="10">
    <source>
        <dbReference type="SAM" id="MobiDB-lite"/>
    </source>
</evidence>
<evidence type="ECO:0000256" key="7">
    <source>
        <dbReference type="ARBA" id="ARBA00023026"/>
    </source>
</evidence>
<dbReference type="GO" id="GO:0016020">
    <property type="term" value="C:membrane"/>
    <property type="evidence" value="ECO:0007669"/>
    <property type="project" value="InterPro"/>
</dbReference>
<dbReference type="PRINTS" id="PR01375">
    <property type="entry name" value="BACINVASINB"/>
</dbReference>
<dbReference type="Proteomes" id="UP000235861">
    <property type="component" value="Unassembled WGS sequence"/>
</dbReference>
<evidence type="ECO:0000256" key="1">
    <source>
        <dbReference type="ARBA" id="ARBA00004301"/>
    </source>
</evidence>
<feature type="transmembrane region" description="Helical" evidence="11">
    <location>
        <begin position="317"/>
        <end position="350"/>
    </location>
</feature>
<feature type="transmembrane region" description="Helical" evidence="11">
    <location>
        <begin position="402"/>
        <end position="426"/>
    </location>
</feature>
<dbReference type="AlphaFoldDB" id="A0A2H9U8V4"/>
<evidence type="ECO:0000313" key="14">
    <source>
        <dbReference type="EMBL" id="PJG60480.1"/>
    </source>
</evidence>
<evidence type="ECO:0000256" key="9">
    <source>
        <dbReference type="ARBA" id="ARBA00035640"/>
    </source>
</evidence>
<name>A0A2H9U8V4_9GAMM</name>
<keyword evidence="6 11" id="KW-1133">Transmembrane helix</keyword>
<dbReference type="RefSeq" id="WP_100292563.1">
    <property type="nucleotide sequence ID" value="NZ_PGGC01000011.1"/>
</dbReference>
<evidence type="ECO:0000256" key="2">
    <source>
        <dbReference type="ARBA" id="ARBA00004613"/>
    </source>
</evidence>
<feature type="domain" description="Translocator protein BipB-like C-terminal" evidence="12">
    <location>
        <begin position="256"/>
        <end position="576"/>
    </location>
</feature>
<comment type="subcellular location">
    <subcellularLocation>
        <location evidence="1">Host membrane</location>
        <topology evidence="1">Multi-pass membrane protein</topology>
    </subcellularLocation>
    <subcellularLocation>
        <location evidence="2">Secreted</location>
    </subcellularLocation>
</comment>
<feature type="region of interest" description="Disordered" evidence="10">
    <location>
        <begin position="186"/>
        <end position="206"/>
    </location>
</feature>
<dbReference type="Gene3D" id="1.20.120.330">
    <property type="entry name" value="Nucleotidyltransferases domain 2"/>
    <property type="match status" value="2"/>
</dbReference>
<accession>A0A2H9U8V4</accession>
<dbReference type="InterPro" id="IPR003895">
    <property type="entry name" value="T3SS_SctE/BipB"/>
</dbReference>
<dbReference type="EMBL" id="PGGC01000011">
    <property type="protein sequence ID" value="PJG60480.1"/>
    <property type="molecule type" value="Genomic_DNA"/>
</dbReference>
<reference evidence="14 15" key="1">
    <citation type="submission" date="2017-11" db="EMBL/GenBank/DDBJ databases">
        <title>Draft genome sequence of environmental isolate Aeromonas cavernicola sp. nov. MDC 2508.</title>
        <authorList>
            <person name="Colston S.M."/>
            <person name="Navarro A."/>
            <person name="Martinez-Murcia A.J."/>
            <person name="Graf J."/>
        </authorList>
    </citation>
    <scope>NUCLEOTIDE SEQUENCE [LARGE SCALE GENOMIC DNA]</scope>
    <source>
        <strain evidence="14 15">MDC 2508</strain>
    </source>
</reference>
<evidence type="ECO:0000256" key="6">
    <source>
        <dbReference type="ARBA" id="ARBA00022989"/>
    </source>
</evidence>
<dbReference type="InterPro" id="IPR032391">
    <property type="entry name" value="IpaB/BipB/SctE_N"/>
</dbReference>
<feature type="domain" description="IpaB/BipB/SctE N-terminal" evidence="13">
    <location>
        <begin position="81"/>
        <end position="231"/>
    </location>
</feature>